<comment type="caution">
    <text evidence="1">The sequence shown here is derived from an EMBL/GenBank/DDBJ whole genome shotgun (WGS) entry which is preliminary data.</text>
</comment>
<dbReference type="PANTHER" id="PTHR34861">
    <property type="match status" value="1"/>
</dbReference>
<evidence type="ECO:0000313" key="2">
    <source>
        <dbReference type="Proteomes" id="UP001500449"/>
    </source>
</evidence>
<dbReference type="RefSeq" id="WP_344416050.1">
    <property type="nucleotide sequence ID" value="NZ_BAAAQK010000005.1"/>
</dbReference>
<dbReference type="InterPro" id="IPR007325">
    <property type="entry name" value="KFase/CYL"/>
</dbReference>
<gene>
    <name evidence="1" type="ORF">GCM10009836_26760</name>
</gene>
<accession>A0ABN2MZQ8</accession>
<dbReference type="Proteomes" id="UP001500449">
    <property type="component" value="Unassembled WGS sequence"/>
</dbReference>
<name>A0ABN2MZQ8_9PSEU</name>
<keyword evidence="2" id="KW-1185">Reference proteome</keyword>
<evidence type="ECO:0000313" key="1">
    <source>
        <dbReference type="EMBL" id="GAA1845843.1"/>
    </source>
</evidence>
<dbReference type="PANTHER" id="PTHR34861:SF10">
    <property type="entry name" value="CYCLASE"/>
    <property type="match status" value="1"/>
</dbReference>
<dbReference type="InterPro" id="IPR037175">
    <property type="entry name" value="KFase_sf"/>
</dbReference>
<proteinExistence type="predicted"/>
<dbReference type="SUPFAM" id="SSF102198">
    <property type="entry name" value="Putative cyclase"/>
    <property type="match status" value="1"/>
</dbReference>
<sequence length="323" mass="34145">MTTTEGFVGEATIRDYIARFSNWGRWGADDELGTLNFVGPAQLKAAAGLVRQGKVVSMALPYDGAGPQTGGFRANPLNLMTATGTDYCNGDQDPLPGSWGPARGFGYADDVVVMPNQAGTQWDGLSHIFFEGKMYPGVDASRVTAKGAQHCGIQSLKNQFVMRGVLLDVARHQGVDALEPGYAIGPEDLDGTAAAQGVEIRSGDCIVIRTGFLGARRGNWGDYSGGAAPGMSLHSAPWLYEHEIAAMAADTWGLEVRPNQIELFQPLHVIALVHMGMPFGEVWDTEAIAADCAADGVYEFLLSATALPITGACGTPLNPVAVK</sequence>
<protein>
    <submittedName>
        <fullName evidence="1">Cyclase family protein</fullName>
    </submittedName>
</protein>
<organism evidence="1 2">
    <name type="scientific">Pseudonocardia ailaonensis</name>
    <dbReference type="NCBI Taxonomy" id="367279"/>
    <lineage>
        <taxon>Bacteria</taxon>
        <taxon>Bacillati</taxon>
        <taxon>Actinomycetota</taxon>
        <taxon>Actinomycetes</taxon>
        <taxon>Pseudonocardiales</taxon>
        <taxon>Pseudonocardiaceae</taxon>
        <taxon>Pseudonocardia</taxon>
    </lineage>
</organism>
<dbReference type="Pfam" id="PF04199">
    <property type="entry name" value="Cyclase"/>
    <property type="match status" value="1"/>
</dbReference>
<reference evidence="1 2" key="1">
    <citation type="journal article" date="2019" name="Int. J. Syst. Evol. Microbiol.">
        <title>The Global Catalogue of Microorganisms (GCM) 10K type strain sequencing project: providing services to taxonomists for standard genome sequencing and annotation.</title>
        <authorList>
            <consortium name="The Broad Institute Genomics Platform"/>
            <consortium name="The Broad Institute Genome Sequencing Center for Infectious Disease"/>
            <person name="Wu L."/>
            <person name="Ma J."/>
        </authorList>
    </citation>
    <scope>NUCLEOTIDE SEQUENCE [LARGE SCALE GENOMIC DNA]</scope>
    <source>
        <strain evidence="1 2">JCM 16009</strain>
    </source>
</reference>
<dbReference type="EMBL" id="BAAAQK010000005">
    <property type="protein sequence ID" value="GAA1845843.1"/>
    <property type="molecule type" value="Genomic_DNA"/>
</dbReference>
<dbReference type="Gene3D" id="3.50.30.50">
    <property type="entry name" value="Putative cyclase"/>
    <property type="match status" value="1"/>
</dbReference>